<dbReference type="FunFam" id="3.90.700.10:FF:000002">
    <property type="entry name" value="L-aspartate oxidase"/>
    <property type="match status" value="1"/>
</dbReference>
<feature type="active site" description="Proton acceptor" evidence="12">
    <location>
        <position position="278"/>
    </location>
</feature>
<dbReference type="Gene3D" id="3.50.50.60">
    <property type="entry name" value="FAD/NAD(P)-binding domain"/>
    <property type="match status" value="1"/>
</dbReference>
<evidence type="ECO:0000313" key="17">
    <source>
        <dbReference type="Proteomes" id="UP000000247"/>
    </source>
</evidence>
<dbReference type="InterPro" id="IPR027477">
    <property type="entry name" value="Succ_DH/fumarate_Rdtase_cat_sf"/>
</dbReference>
<evidence type="ECO:0000256" key="3">
    <source>
        <dbReference type="ARBA" id="ARBA00008562"/>
    </source>
</evidence>
<accession>A5CVP5</accession>
<comment type="catalytic activity">
    <reaction evidence="10">
        <text>L-aspartate + O2 = iminosuccinate + H2O2</text>
        <dbReference type="Rhea" id="RHEA:25876"/>
        <dbReference type="ChEBI" id="CHEBI:15379"/>
        <dbReference type="ChEBI" id="CHEBI:16240"/>
        <dbReference type="ChEBI" id="CHEBI:29991"/>
        <dbReference type="ChEBI" id="CHEBI:77875"/>
        <dbReference type="EC" id="1.4.3.16"/>
    </reaction>
    <physiologicalReaction direction="left-to-right" evidence="10">
        <dbReference type="Rhea" id="RHEA:25877"/>
    </physiologicalReaction>
</comment>
<dbReference type="AlphaFoldDB" id="A5CVP5"/>
<keyword evidence="7 13" id="KW-0662">Pyridine nucleotide biosynthesis</keyword>
<evidence type="ECO:0000256" key="8">
    <source>
        <dbReference type="ARBA" id="ARBA00022827"/>
    </source>
</evidence>
<evidence type="ECO:0000256" key="2">
    <source>
        <dbReference type="ARBA" id="ARBA00004950"/>
    </source>
</evidence>
<reference evidence="17" key="1">
    <citation type="journal article" date="2007" name="Curr. Biol.">
        <title>Reduced genome of the thioautotrophic intracellular symbiont in a deep-sea clam, Calyptogena okutanii.</title>
        <authorList>
            <person name="Kuwahara H."/>
            <person name="Yoshida T."/>
            <person name="Takaki Y."/>
            <person name="Shimamura S."/>
            <person name="Nishi S."/>
            <person name="Harada M."/>
            <person name="Matsuyama K."/>
            <person name="Takishita K."/>
            <person name="Kawato M."/>
            <person name="Uematsu K."/>
            <person name="Fujiwara Y."/>
            <person name="Sato T."/>
            <person name="Kato C."/>
            <person name="Kitagawa M."/>
            <person name="Kato I."/>
            <person name="Maruyama T."/>
        </authorList>
    </citation>
    <scope>NUCLEOTIDE SEQUENCE [LARGE SCALE GENOMIC DNA]</scope>
    <source>
        <strain evidence="17">HA</strain>
    </source>
</reference>
<dbReference type="SUPFAM" id="SSF46977">
    <property type="entry name" value="Succinate dehydrogenase/fumarate reductase flavoprotein C-terminal domain"/>
    <property type="match status" value="1"/>
</dbReference>
<keyword evidence="17" id="KW-1185">Reference proteome</keyword>
<name>A5CVP5_VESOH</name>
<comment type="cofactor">
    <cofactor evidence="1 13">
        <name>FAD</name>
        <dbReference type="ChEBI" id="CHEBI:57692"/>
    </cofactor>
</comment>
<organism evidence="16 17">
    <name type="scientific">Vesicomyosocius okutanii subsp. Calyptogena okutanii (strain HA)</name>
    <dbReference type="NCBI Taxonomy" id="412965"/>
    <lineage>
        <taxon>Bacteria</taxon>
        <taxon>Pseudomonadati</taxon>
        <taxon>Pseudomonadota</taxon>
        <taxon>Gammaproteobacteria</taxon>
        <taxon>Candidatus Pseudothioglobaceae</taxon>
        <taxon>Candidatus Vesicomyidisocius</taxon>
    </lineage>
</organism>
<dbReference type="GO" id="GO:0005737">
    <property type="term" value="C:cytoplasm"/>
    <property type="evidence" value="ECO:0007669"/>
    <property type="project" value="UniProtKB-SubCell"/>
</dbReference>
<sequence>MTKQHHFDVLIIGTGSAGLMSALQLSDNLSIALIAKDKILEGSSYYAQGGISAVLDINDNFTTHIQDTLLTAAGLGDETAIRFMVENAPKAITSLEHSGVKFTKNKDKEDYHLTTEGGHSHRRVAHVADKTGQSIQTNLLKNVKEKSNITLFENYIAIDLLIKSYDCYGAYVLNKNTNQVESFISHKTIIATGGASKTYLYTSNPDTSTGDGIAMAYRAKCIITNMEFTQFHPTCLYHPHAKSFLITEALRGEGGKLILQNGEAFMHKFDNREELAPRDIVARAIDVQIKTHGFECVYLDISFKNKSWIKQHFPTIYKKCKSLGIDISKNAIPVVPAAHYTCGGVQTNLDGQTNIDNLYAIGEVAHTGVHGANRMASNSLLECVVFAKSCANYINQQSTTLTLTYKQFSQWDASKAAPSKEKVVVSHLWDEIRRIMWNFVGIVRSNKRLKYAQYRLNQIQAEVNDYYKLYLISSNLIELRNLIQTAQLIVQSAIFRTESRGLHYNEDHPQQSNHPINTIIKKS</sequence>
<evidence type="ECO:0000256" key="10">
    <source>
        <dbReference type="ARBA" id="ARBA00048305"/>
    </source>
</evidence>
<dbReference type="EMBL" id="AP009247">
    <property type="protein sequence ID" value="BAF61972.1"/>
    <property type="molecule type" value="Genomic_DNA"/>
</dbReference>
<evidence type="ECO:0000256" key="13">
    <source>
        <dbReference type="RuleBase" id="RU362049"/>
    </source>
</evidence>
<evidence type="ECO:0000256" key="12">
    <source>
        <dbReference type="PIRSR" id="PIRSR000171-1"/>
    </source>
</evidence>
<dbReference type="Proteomes" id="UP000000247">
    <property type="component" value="Chromosome"/>
</dbReference>
<dbReference type="UniPathway" id="UPA00253">
    <property type="reaction ID" value="UER00326"/>
</dbReference>
<dbReference type="GO" id="GO:0034628">
    <property type="term" value="P:'de novo' NAD+ biosynthetic process from L-aspartate"/>
    <property type="evidence" value="ECO:0007669"/>
    <property type="project" value="TreeGrafter"/>
</dbReference>
<comment type="function">
    <text evidence="13">Catalyzes the oxidation of L-aspartate to iminoaspartate.</text>
</comment>
<protein>
    <recommendedName>
        <fullName evidence="5 11">L-aspartate oxidase</fullName>
        <ecNumber evidence="4 11">1.4.3.16</ecNumber>
    </recommendedName>
</protein>
<dbReference type="GO" id="GO:0008734">
    <property type="term" value="F:L-aspartate oxidase activity"/>
    <property type="evidence" value="ECO:0007669"/>
    <property type="project" value="UniProtKB-UniRule"/>
</dbReference>
<dbReference type="InterPro" id="IPR005288">
    <property type="entry name" value="NadB"/>
</dbReference>
<dbReference type="PIRSF" id="PIRSF000171">
    <property type="entry name" value="SDHA_APRA_LASPO"/>
    <property type="match status" value="1"/>
</dbReference>
<dbReference type="eggNOG" id="COG0029">
    <property type="taxonomic scope" value="Bacteria"/>
</dbReference>
<dbReference type="PRINTS" id="PR00368">
    <property type="entry name" value="FADPNR"/>
</dbReference>
<dbReference type="SUPFAM" id="SSF56425">
    <property type="entry name" value="Succinate dehydrogenase/fumarate reductase flavoprotein, catalytic domain"/>
    <property type="match status" value="1"/>
</dbReference>
<evidence type="ECO:0000259" key="14">
    <source>
        <dbReference type="Pfam" id="PF00890"/>
    </source>
</evidence>
<dbReference type="InterPro" id="IPR015939">
    <property type="entry name" value="Fum_Rdtase/Succ_DH_flav-like_C"/>
</dbReference>
<dbReference type="InterPro" id="IPR036188">
    <property type="entry name" value="FAD/NAD-bd_sf"/>
</dbReference>
<evidence type="ECO:0000256" key="1">
    <source>
        <dbReference type="ARBA" id="ARBA00001974"/>
    </source>
</evidence>
<dbReference type="InterPro" id="IPR003953">
    <property type="entry name" value="FAD-dep_OxRdtase_2_FAD-bd"/>
</dbReference>
<dbReference type="Pfam" id="PF00890">
    <property type="entry name" value="FAD_binding_2"/>
    <property type="match status" value="1"/>
</dbReference>
<dbReference type="InterPro" id="IPR037099">
    <property type="entry name" value="Fum_R/Succ_DH_flav-like_C_sf"/>
</dbReference>
<keyword evidence="8 13" id="KW-0274">FAD</keyword>
<dbReference type="Gene3D" id="1.20.58.100">
    <property type="entry name" value="Fumarate reductase/succinate dehydrogenase flavoprotein-like, C-terminal domain"/>
    <property type="match status" value="1"/>
</dbReference>
<dbReference type="KEGG" id="vok:COSY_0867"/>
<evidence type="ECO:0000256" key="5">
    <source>
        <dbReference type="ARBA" id="ARBA00021901"/>
    </source>
</evidence>
<dbReference type="STRING" id="412965.COSY_0867"/>
<dbReference type="NCBIfam" id="NF006567">
    <property type="entry name" value="PRK09077.1"/>
    <property type="match status" value="1"/>
</dbReference>
<evidence type="ECO:0000256" key="7">
    <source>
        <dbReference type="ARBA" id="ARBA00022642"/>
    </source>
</evidence>
<evidence type="ECO:0000256" key="9">
    <source>
        <dbReference type="ARBA" id="ARBA00023002"/>
    </source>
</evidence>
<comment type="similarity">
    <text evidence="3 13">Belongs to the FAD-dependent oxidoreductase 2 family. NadB subfamily.</text>
</comment>
<feature type="domain" description="FAD-dependent oxidoreductase 2 FAD-binding" evidence="14">
    <location>
        <begin position="8"/>
        <end position="380"/>
    </location>
</feature>
<comment type="pathway">
    <text evidence="2 13">Cofactor biosynthesis; NAD(+) biosynthesis; iminoaspartate from L-aspartate (oxidase route): step 1/1.</text>
</comment>
<feature type="domain" description="Fumarate reductase/succinate dehydrogenase flavoprotein-like C-terminal" evidence="15">
    <location>
        <begin position="430"/>
        <end position="512"/>
    </location>
</feature>
<evidence type="ECO:0000256" key="6">
    <source>
        <dbReference type="ARBA" id="ARBA00022630"/>
    </source>
</evidence>
<dbReference type="SUPFAM" id="SSF51905">
    <property type="entry name" value="FAD/NAD(P)-binding domain"/>
    <property type="match status" value="1"/>
</dbReference>
<dbReference type="Gene3D" id="3.90.700.10">
    <property type="entry name" value="Succinate dehydrogenase/fumarate reductase flavoprotein, catalytic domain"/>
    <property type="match status" value="1"/>
</dbReference>
<dbReference type="NCBIfam" id="TIGR00551">
    <property type="entry name" value="nadB"/>
    <property type="match status" value="1"/>
</dbReference>
<dbReference type="RefSeq" id="WP_011930241.1">
    <property type="nucleotide sequence ID" value="NC_009465.1"/>
</dbReference>
<comment type="subcellular location">
    <subcellularLocation>
        <location evidence="13">Cytoplasm</location>
    </subcellularLocation>
</comment>
<dbReference type="HOGENOM" id="CLU_014312_3_0_6"/>
<proteinExistence type="inferred from homology"/>
<dbReference type="OrthoDB" id="9806724at2"/>
<evidence type="ECO:0000256" key="11">
    <source>
        <dbReference type="NCBIfam" id="TIGR00551"/>
    </source>
</evidence>
<dbReference type="FunFam" id="1.20.58.100:FF:000002">
    <property type="entry name" value="L-aspartate oxidase"/>
    <property type="match status" value="1"/>
</dbReference>
<keyword evidence="9 13" id="KW-0560">Oxidoreductase</keyword>
<evidence type="ECO:0000256" key="4">
    <source>
        <dbReference type="ARBA" id="ARBA00012173"/>
    </source>
</evidence>
<gene>
    <name evidence="16" type="primary">nadB</name>
    <name evidence="16" type="ordered locus">COSY_0867</name>
</gene>
<evidence type="ECO:0000313" key="16">
    <source>
        <dbReference type="EMBL" id="BAF61972.1"/>
    </source>
</evidence>
<keyword evidence="6 13" id="KW-0285">Flavoprotein</keyword>
<dbReference type="Pfam" id="PF02910">
    <property type="entry name" value="Succ_DH_flav_C"/>
    <property type="match status" value="1"/>
</dbReference>
<dbReference type="PANTHER" id="PTHR42716">
    <property type="entry name" value="L-ASPARTATE OXIDASE"/>
    <property type="match status" value="1"/>
</dbReference>
<evidence type="ECO:0000259" key="15">
    <source>
        <dbReference type="Pfam" id="PF02910"/>
    </source>
</evidence>
<dbReference type="EC" id="1.4.3.16" evidence="4 11"/>
<dbReference type="PANTHER" id="PTHR42716:SF2">
    <property type="entry name" value="L-ASPARTATE OXIDASE, CHLOROPLASTIC"/>
    <property type="match status" value="1"/>
</dbReference>